<proteinExistence type="predicted"/>
<sequence length="43" mass="4692">MLTDIEDELSGARTAAGELRQEAQELLAGGYDPLTAYMPRNSH</sequence>
<name>A0ABW7YJ31_STRCE</name>
<reference evidence="1 2" key="1">
    <citation type="submission" date="2024-10" db="EMBL/GenBank/DDBJ databases">
        <title>The Natural Products Discovery Center: Release of the First 8490 Sequenced Strains for Exploring Actinobacteria Biosynthetic Diversity.</title>
        <authorList>
            <person name="Kalkreuter E."/>
            <person name="Kautsar S.A."/>
            <person name="Yang D."/>
            <person name="Bader C.D."/>
            <person name="Teijaro C.N."/>
            <person name="Fluegel L."/>
            <person name="Davis C.M."/>
            <person name="Simpson J.R."/>
            <person name="Lauterbach L."/>
            <person name="Steele A.D."/>
            <person name="Gui C."/>
            <person name="Meng S."/>
            <person name="Li G."/>
            <person name="Viehrig K."/>
            <person name="Ye F."/>
            <person name="Su P."/>
            <person name="Kiefer A.F."/>
            <person name="Nichols A."/>
            <person name="Cepeda A.J."/>
            <person name="Yan W."/>
            <person name="Fan B."/>
            <person name="Jiang Y."/>
            <person name="Adhikari A."/>
            <person name="Zheng C.-J."/>
            <person name="Schuster L."/>
            <person name="Cowan T.M."/>
            <person name="Smanski M.J."/>
            <person name="Chevrette M.G."/>
            <person name="De Carvalho L.P.S."/>
            <person name="Shen B."/>
        </authorList>
    </citation>
    <scope>NUCLEOTIDE SEQUENCE [LARGE SCALE GENOMIC DNA]</scope>
    <source>
        <strain evidence="1 2">NPDC051599</strain>
    </source>
</reference>
<gene>
    <name evidence="1" type="ORF">ACIA8P_46320</name>
</gene>
<dbReference type="Proteomes" id="UP001612415">
    <property type="component" value="Unassembled WGS sequence"/>
</dbReference>
<evidence type="ECO:0000313" key="1">
    <source>
        <dbReference type="EMBL" id="MFI5681898.1"/>
    </source>
</evidence>
<evidence type="ECO:0000313" key="2">
    <source>
        <dbReference type="Proteomes" id="UP001612415"/>
    </source>
</evidence>
<organism evidence="1 2">
    <name type="scientific">Streptomyces cellulosae</name>
    <dbReference type="NCBI Taxonomy" id="1968"/>
    <lineage>
        <taxon>Bacteria</taxon>
        <taxon>Bacillati</taxon>
        <taxon>Actinomycetota</taxon>
        <taxon>Actinomycetes</taxon>
        <taxon>Kitasatosporales</taxon>
        <taxon>Streptomycetaceae</taxon>
        <taxon>Streptomyces</taxon>
    </lineage>
</organism>
<dbReference type="RefSeq" id="WP_398662939.1">
    <property type="nucleotide sequence ID" value="NZ_JBITDC010000035.1"/>
</dbReference>
<comment type="caution">
    <text evidence="1">The sequence shown here is derived from an EMBL/GenBank/DDBJ whole genome shotgun (WGS) entry which is preliminary data.</text>
</comment>
<accession>A0ABW7YJ31</accession>
<dbReference type="EMBL" id="JBITDC010000035">
    <property type="protein sequence ID" value="MFI5681898.1"/>
    <property type="molecule type" value="Genomic_DNA"/>
</dbReference>
<protein>
    <submittedName>
        <fullName evidence="1">Uncharacterized protein</fullName>
    </submittedName>
</protein>
<keyword evidence="2" id="KW-1185">Reference proteome</keyword>